<dbReference type="KEGG" id="lst:LSS_09593"/>
<accession>K8Y1G9</accession>
<reference evidence="1 2" key="2">
    <citation type="journal article" date="2014" name="Emerg. Microbes Infect.">
        <title>Potential impact on kidney infection: a whole-genome analysis of Leptospira santarosai serovar Shermani.</title>
        <authorList>
            <person name="Chou L.F."/>
            <person name="Chen T.W."/>
            <person name="Ko Y.C."/>
            <person name="Pan M.J."/>
            <person name="Tian Y.C."/>
            <person name="Chiu C.H."/>
            <person name="Tang P."/>
            <person name="Hung C.C."/>
            <person name="Yang C.W."/>
        </authorList>
    </citation>
    <scope>NUCLEOTIDE SEQUENCE</scope>
    <source>
        <strain evidence="1 2">LT 821</strain>
    </source>
</reference>
<protein>
    <submittedName>
        <fullName evidence="1">Uncharacterized protein</fullName>
    </submittedName>
</protein>
<sequence>MTTIDHDYWAKKILAFLVNRLMNYSGGEKTVYYSDLANSILYPEPRQGNVFGSNIGDTLGAMGHFFDTIKINNWNDRIPLIQTLVVLKSDGIGFL</sequence>
<evidence type="ECO:0000313" key="1">
    <source>
        <dbReference type="EMBL" id="EKT86891.1"/>
    </source>
</evidence>
<proteinExistence type="predicted"/>
<dbReference type="RefSeq" id="WP_004460268.1">
    <property type="nucleotide sequence ID" value="NZ_CP006694.1"/>
</dbReference>
<dbReference type="EMBL" id="CP006694">
    <property type="protein sequence ID" value="EKT86891.1"/>
    <property type="molecule type" value="Genomic_DNA"/>
</dbReference>
<dbReference type="STRING" id="758847.LSS_09593"/>
<dbReference type="GeneID" id="29740078"/>
<name>K8Y1G9_9LEPT</name>
<organism evidence="1 2">
    <name type="scientific">Leptospira santarosai serovar Shermani str. LT 821</name>
    <dbReference type="NCBI Taxonomy" id="758847"/>
    <lineage>
        <taxon>Bacteria</taxon>
        <taxon>Pseudomonadati</taxon>
        <taxon>Spirochaetota</taxon>
        <taxon>Spirochaetia</taxon>
        <taxon>Leptospirales</taxon>
        <taxon>Leptospiraceae</taxon>
        <taxon>Leptospira</taxon>
    </lineage>
</organism>
<dbReference type="Proteomes" id="UP000035800">
    <property type="component" value="Chromosome I"/>
</dbReference>
<dbReference type="AlphaFoldDB" id="K8Y1G9"/>
<reference evidence="1 2" key="1">
    <citation type="journal article" date="2012" name="Gene">
        <title>Sequence of Leptospira santarosai serovar Shermani genome and prediction of virulence-associated genes.</title>
        <authorList>
            <person name="Chou L.F."/>
            <person name="Chen Y.T."/>
            <person name="Lu C.W."/>
            <person name="Ko Y.C."/>
            <person name="Tang C.Y."/>
            <person name="Pan M.J."/>
            <person name="Tian Y.C."/>
            <person name="Chiu C.H."/>
            <person name="Hung C.C."/>
            <person name="Yang C.W."/>
        </authorList>
    </citation>
    <scope>NUCLEOTIDE SEQUENCE [LARGE SCALE GENOMIC DNA]</scope>
    <source>
        <strain evidence="1">LT 821</strain>
    </source>
</reference>
<evidence type="ECO:0000313" key="2">
    <source>
        <dbReference type="Proteomes" id="UP000035800"/>
    </source>
</evidence>
<gene>
    <name evidence="1" type="ORF">LSS_09593</name>
</gene>